<accession>A0A6A6EHI3</accession>
<comment type="cofactor">
    <cofactor evidence="1 6">
        <name>heme</name>
        <dbReference type="ChEBI" id="CHEBI:30413"/>
    </cofactor>
</comment>
<dbReference type="GO" id="GO:0004497">
    <property type="term" value="F:monooxygenase activity"/>
    <property type="evidence" value="ECO:0007669"/>
    <property type="project" value="UniProtKB-KW"/>
</dbReference>
<dbReference type="Proteomes" id="UP000800200">
    <property type="component" value="Unassembled WGS sequence"/>
</dbReference>
<dbReference type="InterPro" id="IPR036396">
    <property type="entry name" value="Cyt_P450_sf"/>
</dbReference>
<protein>
    <submittedName>
        <fullName evidence="8">Ent-kaurene oxidase</fullName>
    </submittedName>
</protein>
<dbReference type="CDD" id="cd11041">
    <property type="entry name" value="CYP503A1-like"/>
    <property type="match status" value="1"/>
</dbReference>
<evidence type="ECO:0000256" key="2">
    <source>
        <dbReference type="ARBA" id="ARBA00010617"/>
    </source>
</evidence>
<evidence type="ECO:0000256" key="4">
    <source>
        <dbReference type="ARBA" id="ARBA00023002"/>
    </source>
</evidence>
<gene>
    <name evidence="8" type="ORF">K469DRAFT_657335</name>
</gene>
<dbReference type="PANTHER" id="PTHR46206">
    <property type="entry name" value="CYTOCHROME P450"/>
    <property type="match status" value="1"/>
</dbReference>
<dbReference type="OrthoDB" id="1844152at2759"/>
<dbReference type="EMBL" id="ML994618">
    <property type="protein sequence ID" value="KAF2190763.1"/>
    <property type="molecule type" value="Genomic_DNA"/>
</dbReference>
<evidence type="ECO:0000313" key="8">
    <source>
        <dbReference type="EMBL" id="KAF2190763.1"/>
    </source>
</evidence>
<dbReference type="Gene3D" id="1.10.630.10">
    <property type="entry name" value="Cytochrome P450"/>
    <property type="match status" value="1"/>
</dbReference>
<dbReference type="PROSITE" id="PS00086">
    <property type="entry name" value="CYTOCHROME_P450"/>
    <property type="match status" value="1"/>
</dbReference>
<evidence type="ECO:0000313" key="9">
    <source>
        <dbReference type="Proteomes" id="UP000800200"/>
    </source>
</evidence>
<keyword evidence="4 7" id="KW-0560">Oxidoreductase</keyword>
<dbReference type="Pfam" id="PF00067">
    <property type="entry name" value="p450"/>
    <property type="match status" value="1"/>
</dbReference>
<dbReference type="SUPFAM" id="SSF48264">
    <property type="entry name" value="Cytochrome P450"/>
    <property type="match status" value="1"/>
</dbReference>
<evidence type="ECO:0000256" key="7">
    <source>
        <dbReference type="RuleBase" id="RU000461"/>
    </source>
</evidence>
<proteinExistence type="inferred from homology"/>
<dbReference type="PANTHER" id="PTHR46206:SF7">
    <property type="entry name" value="P450, PUTATIVE (EUROFUNG)-RELATED"/>
    <property type="match status" value="1"/>
</dbReference>
<reference evidence="8" key="1">
    <citation type="journal article" date="2020" name="Stud. Mycol.">
        <title>101 Dothideomycetes genomes: a test case for predicting lifestyles and emergence of pathogens.</title>
        <authorList>
            <person name="Haridas S."/>
            <person name="Albert R."/>
            <person name="Binder M."/>
            <person name="Bloem J."/>
            <person name="Labutti K."/>
            <person name="Salamov A."/>
            <person name="Andreopoulos B."/>
            <person name="Baker S."/>
            <person name="Barry K."/>
            <person name="Bills G."/>
            <person name="Bluhm B."/>
            <person name="Cannon C."/>
            <person name="Castanera R."/>
            <person name="Culley D."/>
            <person name="Daum C."/>
            <person name="Ezra D."/>
            <person name="Gonzalez J."/>
            <person name="Henrissat B."/>
            <person name="Kuo A."/>
            <person name="Liang C."/>
            <person name="Lipzen A."/>
            <person name="Lutzoni F."/>
            <person name="Magnuson J."/>
            <person name="Mondo S."/>
            <person name="Nolan M."/>
            <person name="Ohm R."/>
            <person name="Pangilinan J."/>
            <person name="Park H.-J."/>
            <person name="Ramirez L."/>
            <person name="Alfaro M."/>
            <person name="Sun H."/>
            <person name="Tritt A."/>
            <person name="Yoshinaga Y."/>
            <person name="Zwiers L.-H."/>
            <person name="Turgeon B."/>
            <person name="Goodwin S."/>
            <person name="Spatafora J."/>
            <person name="Crous P."/>
            <person name="Grigoriev I."/>
        </authorList>
    </citation>
    <scope>NUCLEOTIDE SEQUENCE</scope>
    <source>
        <strain evidence="8">CBS 207.26</strain>
    </source>
</reference>
<dbReference type="InterPro" id="IPR001128">
    <property type="entry name" value="Cyt_P450"/>
</dbReference>
<evidence type="ECO:0000256" key="6">
    <source>
        <dbReference type="PIRSR" id="PIRSR602403-1"/>
    </source>
</evidence>
<keyword evidence="9" id="KW-1185">Reference proteome</keyword>
<dbReference type="InterPro" id="IPR017972">
    <property type="entry name" value="Cyt_P450_CS"/>
</dbReference>
<keyword evidence="7" id="KW-0503">Monooxygenase</keyword>
<keyword evidence="5 6" id="KW-0408">Iron</keyword>
<dbReference type="AlphaFoldDB" id="A0A6A6EHI3"/>
<dbReference type="GO" id="GO:0020037">
    <property type="term" value="F:heme binding"/>
    <property type="evidence" value="ECO:0007669"/>
    <property type="project" value="InterPro"/>
</dbReference>
<dbReference type="GO" id="GO:0005506">
    <property type="term" value="F:iron ion binding"/>
    <property type="evidence" value="ECO:0007669"/>
    <property type="project" value="InterPro"/>
</dbReference>
<organism evidence="8 9">
    <name type="scientific">Zopfia rhizophila CBS 207.26</name>
    <dbReference type="NCBI Taxonomy" id="1314779"/>
    <lineage>
        <taxon>Eukaryota</taxon>
        <taxon>Fungi</taxon>
        <taxon>Dikarya</taxon>
        <taxon>Ascomycota</taxon>
        <taxon>Pezizomycotina</taxon>
        <taxon>Dothideomycetes</taxon>
        <taxon>Dothideomycetes incertae sedis</taxon>
        <taxon>Zopfiaceae</taxon>
        <taxon>Zopfia</taxon>
    </lineage>
</organism>
<sequence length="508" mass="57425">MGLQFLSGVSHTLQTASVATLIFVACVFISQINYKAQLARLPIIGAEAGGSEKRRKVYLQSARKLYNEGYEKFKDRVYRIATADGVDSIVVTPRFLPELRRLPDSVLSFGQAIAETMEAKYTNIPTDEPIVAHTIRADLTPALVRLNPLICSEVDEAMKDEMPPCEDWTPVLIYMTLVRIVAKVSGRVFVGPELCHDKDYLDCGINYTIELIGAQRAVKKLRPAFRPFLAPRLPEIQRLREREKIATNFLRPIVQARRNAMKDPDYQKPDDMLQWSLNRSADFGIESTEKLAKLQLGIIFAAIHTTSMTTTNILYSLAASPEYTQPLREEIRTAIAESGGIITTRALQQMEKLDSYMKETMRFYPAGYTSFPRKVLKGITLSNGQYIPAGTFIEVPSHAVYQDNDHYPESDNFDGFRFYKLRKRGTVENARNQFVTTNEQSLAFGYGKHACPGRFFAANEIKMILARAILEYDIKNVDGATERYPNLEMGRTSVPDPSKMLLFKKVEV</sequence>
<dbReference type="PRINTS" id="PR00465">
    <property type="entry name" value="EP450IV"/>
</dbReference>
<feature type="binding site" description="axial binding residue" evidence="6">
    <location>
        <position position="451"/>
    </location>
    <ligand>
        <name>heme</name>
        <dbReference type="ChEBI" id="CHEBI:30413"/>
    </ligand>
    <ligandPart>
        <name>Fe</name>
        <dbReference type="ChEBI" id="CHEBI:18248"/>
    </ligandPart>
</feature>
<keyword evidence="6 7" id="KW-0349">Heme</keyword>
<dbReference type="PRINTS" id="PR00385">
    <property type="entry name" value="P450"/>
</dbReference>
<comment type="similarity">
    <text evidence="2 7">Belongs to the cytochrome P450 family.</text>
</comment>
<dbReference type="InterPro" id="IPR002403">
    <property type="entry name" value="Cyt_P450_E_grp-IV"/>
</dbReference>
<evidence type="ECO:0000256" key="5">
    <source>
        <dbReference type="ARBA" id="ARBA00023004"/>
    </source>
</evidence>
<evidence type="ECO:0000256" key="1">
    <source>
        <dbReference type="ARBA" id="ARBA00001971"/>
    </source>
</evidence>
<evidence type="ECO:0000256" key="3">
    <source>
        <dbReference type="ARBA" id="ARBA00022723"/>
    </source>
</evidence>
<dbReference type="GO" id="GO:0016705">
    <property type="term" value="F:oxidoreductase activity, acting on paired donors, with incorporation or reduction of molecular oxygen"/>
    <property type="evidence" value="ECO:0007669"/>
    <property type="project" value="InterPro"/>
</dbReference>
<name>A0A6A6EHI3_9PEZI</name>
<keyword evidence="3 6" id="KW-0479">Metal-binding</keyword>